<evidence type="ECO:0008006" key="7">
    <source>
        <dbReference type="Google" id="ProtNLM"/>
    </source>
</evidence>
<dbReference type="SUPFAM" id="SSF56601">
    <property type="entry name" value="beta-lactamase/transpeptidase-like"/>
    <property type="match status" value="1"/>
</dbReference>
<evidence type="ECO:0000259" key="3">
    <source>
        <dbReference type="Pfam" id="PF00905"/>
    </source>
</evidence>
<evidence type="ECO:0000259" key="4">
    <source>
        <dbReference type="Pfam" id="PF03717"/>
    </source>
</evidence>
<dbReference type="GO" id="GO:0008658">
    <property type="term" value="F:penicillin binding"/>
    <property type="evidence" value="ECO:0007669"/>
    <property type="project" value="InterPro"/>
</dbReference>
<comment type="subcellular location">
    <subcellularLocation>
        <location evidence="1">Membrane</location>
    </subcellularLocation>
</comment>
<comment type="caution">
    <text evidence="5">The sequence shown here is derived from an EMBL/GenBank/DDBJ whole genome shotgun (WGS) entry which is preliminary data.</text>
</comment>
<feature type="domain" description="Penicillin-binding protein transpeptidase" evidence="3">
    <location>
        <begin position="254"/>
        <end position="550"/>
    </location>
</feature>
<dbReference type="STRING" id="1798496.A3C94_01180"/>
<dbReference type="InterPro" id="IPR012338">
    <property type="entry name" value="Beta-lactam/transpept-like"/>
</dbReference>
<dbReference type="InterPro" id="IPR036138">
    <property type="entry name" value="PBP_dimer_sf"/>
</dbReference>
<protein>
    <recommendedName>
        <fullName evidence="7">Penicillin-binding protein transpeptidase domain-containing protein</fullName>
    </recommendedName>
</protein>
<dbReference type="AlphaFoldDB" id="A0A1F6DTX0"/>
<dbReference type="InterPro" id="IPR050515">
    <property type="entry name" value="Beta-lactam/transpept"/>
</dbReference>
<dbReference type="Gene3D" id="3.40.710.10">
    <property type="entry name" value="DD-peptidase/beta-lactamase superfamily"/>
    <property type="match status" value="1"/>
</dbReference>
<gene>
    <name evidence="5" type="ORF">A3C94_01180</name>
</gene>
<dbReference type="Pfam" id="PF03717">
    <property type="entry name" value="PBP_dimer"/>
    <property type="match status" value="1"/>
</dbReference>
<dbReference type="Gene3D" id="3.30.450.330">
    <property type="match status" value="1"/>
</dbReference>
<dbReference type="Proteomes" id="UP000177232">
    <property type="component" value="Unassembled WGS sequence"/>
</dbReference>
<proteinExistence type="predicted"/>
<evidence type="ECO:0000313" key="6">
    <source>
        <dbReference type="Proteomes" id="UP000177232"/>
    </source>
</evidence>
<name>A0A1F6DTX0_9BACT</name>
<dbReference type="PANTHER" id="PTHR30627">
    <property type="entry name" value="PEPTIDOGLYCAN D,D-TRANSPEPTIDASE"/>
    <property type="match status" value="1"/>
</dbReference>
<dbReference type="SUPFAM" id="SSF56519">
    <property type="entry name" value="Penicillin binding protein dimerisation domain"/>
    <property type="match status" value="1"/>
</dbReference>
<dbReference type="GO" id="GO:0071555">
    <property type="term" value="P:cell wall organization"/>
    <property type="evidence" value="ECO:0007669"/>
    <property type="project" value="TreeGrafter"/>
</dbReference>
<dbReference type="EMBL" id="MFLJ01000009">
    <property type="protein sequence ID" value="OGG64848.1"/>
    <property type="molecule type" value="Genomic_DNA"/>
</dbReference>
<evidence type="ECO:0000313" key="5">
    <source>
        <dbReference type="EMBL" id="OGG64848.1"/>
    </source>
</evidence>
<feature type="domain" description="Penicillin-binding protein dimerisation" evidence="4">
    <location>
        <begin position="112"/>
        <end position="189"/>
    </location>
</feature>
<organism evidence="5 6">
    <name type="scientific">Candidatus Kaiserbacteria bacterium RIFCSPHIGHO2_02_FULL_55_17</name>
    <dbReference type="NCBI Taxonomy" id="1798496"/>
    <lineage>
        <taxon>Bacteria</taxon>
        <taxon>Candidatus Kaiseribacteriota</taxon>
    </lineage>
</organism>
<accession>A0A1F6DTX0</accession>
<reference evidence="5 6" key="1">
    <citation type="journal article" date="2016" name="Nat. Commun.">
        <title>Thousands of microbial genomes shed light on interconnected biogeochemical processes in an aquifer system.</title>
        <authorList>
            <person name="Anantharaman K."/>
            <person name="Brown C.T."/>
            <person name="Hug L.A."/>
            <person name="Sharon I."/>
            <person name="Castelle C.J."/>
            <person name="Probst A.J."/>
            <person name="Thomas B.C."/>
            <person name="Singh A."/>
            <person name="Wilkins M.J."/>
            <person name="Karaoz U."/>
            <person name="Brodie E.L."/>
            <person name="Williams K.H."/>
            <person name="Hubbard S.S."/>
            <person name="Banfield J.F."/>
        </authorList>
    </citation>
    <scope>NUCLEOTIDE SEQUENCE [LARGE SCALE GENOMIC DNA]</scope>
</reference>
<evidence type="ECO:0000256" key="1">
    <source>
        <dbReference type="ARBA" id="ARBA00004370"/>
    </source>
</evidence>
<dbReference type="InterPro" id="IPR005311">
    <property type="entry name" value="PBP_dimer"/>
</dbReference>
<evidence type="ECO:0000256" key="2">
    <source>
        <dbReference type="ARBA" id="ARBA00023136"/>
    </source>
</evidence>
<dbReference type="Pfam" id="PF00905">
    <property type="entry name" value="Transpeptidase"/>
    <property type="match status" value="1"/>
</dbReference>
<keyword evidence="2" id="KW-0472">Membrane</keyword>
<dbReference type="PANTHER" id="PTHR30627:SF1">
    <property type="entry name" value="PEPTIDOGLYCAN D,D-TRANSPEPTIDASE FTSI"/>
    <property type="match status" value="1"/>
</dbReference>
<dbReference type="Gene3D" id="3.90.1310.10">
    <property type="entry name" value="Penicillin-binding protein 2a (Domain 2)"/>
    <property type="match status" value="1"/>
</dbReference>
<dbReference type="InterPro" id="IPR001460">
    <property type="entry name" value="PCN-bd_Tpept"/>
</dbReference>
<dbReference type="GO" id="GO:0005886">
    <property type="term" value="C:plasma membrane"/>
    <property type="evidence" value="ECO:0007669"/>
    <property type="project" value="TreeGrafter"/>
</dbReference>
<sequence>MRSQFRARIRLILVCVVLVALFMFARLYSLQVMQGDDYAQKADRQFASGGSGLFDRGSVYFTRKDGTLISAATLATGFLVAINPQTLLDPEAAYVAITAISSSTVSHDAFAAAAAKKTRVYIEVAHRISEERGRALAAQKIPGVQVLRERWRYYPGGPLAAQTVGIVSYGSGDMLVGQTGLEAMYDGTLSRSGDALYKNFFAELFSNVGNLFVDARDAREGDIVTTIEPEVQTRLSDDMMKVNLRYGSKESGGIIMIPSTGAIIALTNYPWYDGNDLQDINPNILGNPLIEHIYEFGSIMKPLTMAAALDAGVITPQTTYTDTGCIVVNNFKICNWDLKARGAIPMNQIIVQSLNIGAAWVATQLGQEKFREYFTALFGQKTGIDLPNETGALLGNLSKPQQVGYDTAAFGQGIAMTPLQMVRALGALANGGAMVQPHLVSAIRLNSGIERKLDWSAETPVFSAEAARATVEMMSKLVDTVLEGGKAKIPTMSVAGKTGTAQLTDGRGGYSTDRFFHSFVGFFPAYDPRFIILLYTNDPEGVKYASETLNSTFLDLVHFLINYYAVPPDRGLSTDSGASPRTTTPQ</sequence>